<evidence type="ECO:0000256" key="6">
    <source>
        <dbReference type="ARBA" id="ARBA00009256"/>
    </source>
</evidence>
<evidence type="ECO:0000256" key="3">
    <source>
        <dbReference type="ARBA" id="ARBA00004286"/>
    </source>
</evidence>
<comment type="function">
    <text evidence="1">Core component of nucleosome. Nucleosomes wrap and compact DNA into chromatin, limiting DNA accessibility to the cellular machineries which require DNA as a template. Histones thereby play a central role in transcription regulation, DNA repair, DNA replication and chromosomal stability. DNA accessibility is regulated via a complex set of post-translational modifications of histones, also called histone code, and nucleosome remodeling.</text>
</comment>
<keyword evidence="13 17" id="KW-0238">DNA-binding</keyword>
<dbReference type="PROSITE" id="PS00357">
    <property type="entry name" value="HISTONE_H2B"/>
    <property type="match status" value="1"/>
</dbReference>
<dbReference type="GO" id="GO:0046982">
    <property type="term" value="F:protein heterodimerization activity"/>
    <property type="evidence" value="ECO:0007669"/>
    <property type="project" value="InterPro"/>
</dbReference>
<dbReference type="GO" id="GO:0004592">
    <property type="term" value="F:pantoate-beta-alanine ligase activity"/>
    <property type="evidence" value="ECO:0007669"/>
    <property type="project" value="UniProtKB-EC"/>
</dbReference>
<evidence type="ECO:0000256" key="9">
    <source>
        <dbReference type="ARBA" id="ARBA00022598"/>
    </source>
</evidence>
<dbReference type="GO" id="GO:0003677">
    <property type="term" value="F:DNA binding"/>
    <property type="evidence" value="ECO:0007669"/>
    <property type="project" value="UniProtKB-KW"/>
</dbReference>
<evidence type="ECO:0000256" key="16">
    <source>
        <dbReference type="ARBA" id="ARBA00048258"/>
    </source>
</evidence>
<comment type="subcellular location">
    <subcellularLocation>
        <location evidence="3">Chromosome</location>
    </subcellularLocation>
    <subcellularLocation>
        <location evidence="2 17">Nucleus</location>
    </subcellularLocation>
</comment>
<dbReference type="Pfam" id="PF00125">
    <property type="entry name" value="Histone"/>
    <property type="match status" value="1"/>
</dbReference>
<evidence type="ECO:0000256" key="2">
    <source>
        <dbReference type="ARBA" id="ARBA00004123"/>
    </source>
</evidence>
<dbReference type="FunFam" id="1.10.20.10:FF:000016">
    <property type="entry name" value="Histone H2B"/>
    <property type="match status" value="1"/>
</dbReference>
<dbReference type="SUPFAM" id="SSF52374">
    <property type="entry name" value="Nucleotidylyl transferase"/>
    <property type="match status" value="1"/>
</dbReference>
<evidence type="ECO:0000256" key="13">
    <source>
        <dbReference type="ARBA" id="ARBA00023125"/>
    </source>
</evidence>
<keyword evidence="8 17" id="KW-0158">Chromosome</keyword>
<evidence type="ECO:0000256" key="12">
    <source>
        <dbReference type="ARBA" id="ARBA00022840"/>
    </source>
</evidence>
<dbReference type="GO" id="GO:0005524">
    <property type="term" value="F:ATP binding"/>
    <property type="evidence" value="ECO:0007669"/>
    <property type="project" value="UniProtKB-KW"/>
</dbReference>
<dbReference type="SMART" id="SM00427">
    <property type="entry name" value="H2B"/>
    <property type="match status" value="1"/>
</dbReference>
<evidence type="ECO:0000256" key="18">
    <source>
        <dbReference type="SAM" id="MobiDB-lite"/>
    </source>
</evidence>
<evidence type="ECO:0000256" key="10">
    <source>
        <dbReference type="ARBA" id="ARBA00022655"/>
    </source>
</evidence>
<dbReference type="InterPro" id="IPR003721">
    <property type="entry name" value="Pantoate_ligase"/>
</dbReference>
<evidence type="ECO:0000256" key="14">
    <source>
        <dbReference type="ARBA" id="ARBA00023242"/>
    </source>
</evidence>
<dbReference type="Pfam" id="PF02569">
    <property type="entry name" value="Pantoate_ligase"/>
    <property type="match status" value="1"/>
</dbReference>
<proteinExistence type="inferred from homology"/>
<dbReference type="PANTHER" id="PTHR21299:SF1">
    <property type="entry name" value="PANTOATE--BETA-ALANINE LIGASE"/>
    <property type="match status" value="1"/>
</dbReference>
<accession>A0AAD9DGA0</accession>
<keyword evidence="11" id="KW-0547">Nucleotide-binding</keyword>
<evidence type="ECO:0000256" key="11">
    <source>
        <dbReference type="ARBA" id="ARBA00022741"/>
    </source>
</evidence>
<comment type="pathway">
    <text evidence="4">Cofactor biosynthesis; (R)-pantothenate biosynthesis; (R)-pantothenate from (R)-pantoate and beta-alanine: step 1/1.</text>
</comment>
<evidence type="ECO:0000256" key="8">
    <source>
        <dbReference type="ARBA" id="ARBA00022454"/>
    </source>
</evidence>
<protein>
    <recommendedName>
        <fullName evidence="17">Histone H2B</fullName>
    </recommendedName>
</protein>
<evidence type="ECO:0000256" key="15">
    <source>
        <dbReference type="ARBA" id="ARBA00023269"/>
    </source>
</evidence>
<dbReference type="GO" id="GO:0000786">
    <property type="term" value="C:nucleosome"/>
    <property type="evidence" value="ECO:0007669"/>
    <property type="project" value="UniProtKB-KW"/>
</dbReference>
<dbReference type="InterPro" id="IPR004821">
    <property type="entry name" value="Cyt_trans-like"/>
</dbReference>
<evidence type="ECO:0000256" key="1">
    <source>
        <dbReference type="ARBA" id="ARBA00002001"/>
    </source>
</evidence>
<dbReference type="GO" id="GO:0030527">
    <property type="term" value="F:structural constituent of chromatin"/>
    <property type="evidence" value="ECO:0007669"/>
    <property type="project" value="InterPro"/>
</dbReference>
<evidence type="ECO:0000256" key="4">
    <source>
        <dbReference type="ARBA" id="ARBA00004990"/>
    </source>
</evidence>
<dbReference type="Gene3D" id="1.10.20.10">
    <property type="entry name" value="Histone, subunit A"/>
    <property type="match status" value="1"/>
</dbReference>
<dbReference type="CDD" id="cd00560">
    <property type="entry name" value="PanC"/>
    <property type="match status" value="1"/>
</dbReference>
<evidence type="ECO:0000313" key="21">
    <source>
        <dbReference type="Proteomes" id="UP001224775"/>
    </source>
</evidence>
<keyword evidence="14 17" id="KW-0539">Nucleus</keyword>
<comment type="subunit">
    <text evidence="7 17">The nucleosome is a histone octamer containing two molecules each of H2A, H2B, H3 and H4 assembled in one H3-H4 heterotetramer and two H2A-H2B heterodimers. The octamer wraps approximately 147 bp of DNA.</text>
</comment>
<keyword evidence="15 17" id="KW-0544">Nucleosome core</keyword>
<gene>
    <name evidence="20" type="ORF">QTG54_005071</name>
</gene>
<evidence type="ECO:0000259" key="19">
    <source>
        <dbReference type="Pfam" id="PF00125"/>
    </source>
</evidence>
<dbReference type="CDD" id="cd22910">
    <property type="entry name" value="HFD_H2B"/>
    <property type="match status" value="1"/>
</dbReference>
<dbReference type="SUPFAM" id="SSF47113">
    <property type="entry name" value="Histone-fold"/>
    <property type="match status" value="1"/>
</dbReference>
<dbReference type="Gene3D" id="3.30.1300.10">
    <property type="entry name" value="Pantoate-beta-alanine ligase, C-terminal domain"/>
    <property type="match status" value="1"/>
</dbReference>
<evidence type="ECO:0000256" key="5">
    <source>
        <dbReference type="ARBA" id="ARBA00006846"/>
    </source>
</evidence>
<keyword evidence="12" id="KW-0067">ATP-binding</keyword>
<dbReference type="HAMAP" id="MF_00158">
    <property type="entry name" value="PanC"/>
    <property type="match status" value="1"/>
</dbReference>
<feature type="region of interest" description="Disordered" evidence="18">
    <location>
        <begin position="1"/>
        <end position="27"/>
    </location>
</feature>
<keyword evidence="10" id="KW-0566">Pantothenate biosynthesis</keyword>
<sequence length="423" mass="46909">MAKTPSKKAPSKAAKKPTDGAKKRSKKRVESYSTYIYKVLKQVHPDTGISKKGMSIMNSFINDIFERIAGEAGKLATYNKKATLSSREIQTAVRLMLPGELAKHAVSEGTKAVTKNNSASMMSTMSNEETNDESSKPIIHPTVESIRSIRKSIHPSTTIGFVPTMGALHEGHLSLAREARLKNDIVIASIFVNPTQFGEGEDLDKYPRQLEEDVAKLREIGVDHVFAPNADVMYGQNHVTFVEPTGFDETKEGISRPGHFRGVATIVTKLFNIVQPTNAYFGQKDAVQCIVIRRIAQDLDMDVNVQIMDTVREEDGLAMSSRNAYLTKEERERAPIVYQSLRIALELFDSRFARGEEEVNADDLREAVTSVLESEPMISEIDYVAIDDLENMRPMEKVGDAGCVVSLACKLGSVRLIDNIVLR</sequence>
<evidence type="ECO:0000313" key="20">
    <source>
        <dbReference type="EMBL" id="KAK1744538.1"/>
    </source>
</evidence>
<dbReference type="InterPro" id="IPR007125">
    <property type="entry name" value="H2A/H2B/H3"/>
</dbReference>
<dbReference type="Gene3D" id="3.40.50.620">
    <property type="entry name" value="HUPs"/>
    <property type="match status" value="1"/>
</dbReference>
<dbReference type="InterPro" id="IPR014729">
    <property type="entry name" value="Rossmann-like_a/b/a_fold"/>
</dbReference>
<organism evidence="20 21">
    <name type="scientific">Skeletonema marinoi</name>
    <dbReference type="NCBI Taxonomy" id="267567"/>
    <lineage>
        <taxon>Eukaryota</taxon>
        <taxon>Sar</taxon>
        <taxon>Stramenopiles</taxon>
        <taxon>Ochrophyta</taxon>
        <taxon>Bacillariophyta</taxon>
        <taxon>Coscinodiscophyceae</taxon>
        <taxon>Thalassiosirophycidae</taxon>
        <taxon>Thalassiosirales</taxon>
        <taxon>Skeletonemataceae</taxon>
        <taxon>Skeletonema</taxon>
        <taxon>Skeletonema marinoi-dohrnii complex</taxon>
    </lineage>
</organism>
<dbReference type="AlphaFoldDB" id="A0AAD9DGA0"/>
<dbReference type="GO" id="GO:0005634">
    <property type="term" value="C:nucleus"/>
    <property type="evidence" value="ECO:0007669"/>
    <property type="project" value="UniProtKB-SubCell"/>
</dbReference>
<dbReference type="EMBL" id="JATAAI010000007">
    <property type="protein sequence ID" value="KAK1744538.1"/>
    <property type="molecule type" value="Genomic_DNA"/>
</dbReference>
<evidence type="ECO:0000256" key="7">
    <source>
        <dbReference type="ARBA" id="ARBA00011538"/>
    </source>
</evidence>
<dbReference type="Proteomes" id="UP001224775">
    <property type="component" value="Unassembled WGS sequence"/>
</dbReference>
<comment type="similarity">
    <text evidence="5 17">Belongs to the histone H2B family.</text>
</comment>
<keyword evidence="9 20" id="KW-0436">Ligase</keyword>
<dbReference type="InterPro" id="IPR009072">
    <property type="entry name" value="Histone-fold"/>
</dbReference>
<dbReference type="NCBIfam" id="TIGR00018">
    <property type="entry name" value="panC"/>
    <property type="match status" value="1"/>
</dbReference>
<comment type="caution">
    <text evidence="20">The sequence shown here is derived from an EMBL/GenBank/DDBJ whole genome shotgun (WGS) entry which is preliminary data.</text>
</comment>
<dbReference type="InterPro" id="IPR042176">
    <property type="entry name" value="Pantoate_ligase_C"/>
</dbReference>
<evidence type="ECO:0000256" key="17">
    <source>
        <dbReference type="RuleBase" id="RU000451"/>
    </source>
</evidence>
<name>A0AAD9DGA0_9STRA</name>
<feature type="domain" description="Core Histone H2A/H2B/H3" evidence="19">
    <location>
        <begin position="19"/>
        <end position="95"/>
    </location>
</feature>
<reference evidence="20" key="1">
    <citation type="submission" date="2023-06" db="EMBL/GenBank/DDBJ databases">
        <title>Survivors Of The Sea: Transcriptome response of Skeletonema marinoi to long-term dormancy.</title>
        <authorList>
            <person name="Pinder M.I.M."/>
            <person name="Kourtchenko O."/>
            <person name="Robertson E.K."/>
            <person name="Larsson T."/>
            <person name="Maumus F."/>
            <person name="Osuna-Cruz C.M."/>
            <person name="Vancaester E."/>
            <person name="Stenow R."/>
            <person name="Vandepoele K."/>
            <person name="Ploug H."/>
            <person name="Bruchert V."/>
            <person name="Godhe A."/>
            <person name="Topel M."/>
        </authorList>
    </citation>
    <scope>NUCLEOTIDE SEQUENCE</scope>
    <source>
        <strain evidence="20">R05AC</strain>
    </source>
</reference>
<comment type="similarity">
    <text evidence="6">Belongs to the pantothenate synthetase family.</text>
</comment>
<dbReference type="PRINTS" id="PR00621">
    <property type="entry name" value="HISTONEH2B"/>
</dbReference>
<feature type="compositionally biased region" description="Basic residues" evidence="18">
    <location>
        <begin position="1"/>
        <end position="15"/>
    </location>
</feature>
<dbReference type="PANTHER" id="PTHR21299">
    <property type="entry name" value="CYTIDYLATE KINASE/PANTOATE-BETA-ALANINE LIGASE"/>
    <property type="match status" value="1"/>
</dbReference>
<dbReference type="InterPro" id="IPR000558">
    <property type="entry name" value="Histone_H2B"/>
</dbReference>
<dbReference type="FunFam" id="3.40.50.620:FF:000013">
    <property type="entry name" value="Pantothenate synthetase"/>
    <property type="match status" value="1"/>
</dbReference>
<dbReference type="InterPro" id="IPR055333">
    <property type="entry name" value="HISTONE_H2B_site"/>
</dbReference>
<dbReference type="NCBIfam" id="TIGR00125">
    <property type="entry name" value="cyt_tran_rel"/>
    <property type="match status" value="1"/>
</dbReference>
<comment type="catalytic activity">
    <reaction evidence="16">
        <text>(R)-pantoate + beta-alanine + ATP = (R)-pantothenate + AMP + diphosphate + H(+)</text>
        <dbReference type="Rhea" id="RHEA:10912"/>
        <dbReference type="ChEBI" id="CHEBI:15378"/>
        <dbReference type="ChEBI" id="CHEBI:15980"/>
        <dbReference type="ChEBI" id="CHEBI:29032"/>
        <dbReference type="ChEBI" id="CHEBI:30616"/>
        <dbReference type="ChEBI" id="CHEBI:33019"/>
        <dbReference type="ChEBI" id="CHEBI:57966"/>
        <dbReference type="ChEBI" id="CHEBI:456215"/>
        <dbReference type="EC" id="6.3.2.1"/>
    </reaction>
</comment>
<keyword evidence="21" id="KW-1185">Reference proteome</keyword>
<dbReference type="GO" id="GO:0015940">
    <property type="term" value="P:pantothenate biosynthetic process"/>
    <property type="evidence" value="ECO:0007669"/>
    <property type="project" value="UniProtKB-KW"/>
</dbReference>